<dbReference type="AlphaFoldDB" id="A0A9W7D4K2"/>
<name>A0A9W7D4K2_9STRA</name>
<accession>A0A9W7D4K2</accession>
<dbReference type="EMBL" id="BSXT01004216">
    <property type="protein sequence ID" value="GMF57142.1"/>
    <property type="molecule type" value="Genomic_DNA"/>
</dbReference>
<gene>
    <name evidence="1" type="ORF">Pfra01_002437100</name>
</gene>
<protein>
    <submittedName>
        <fullName evidence="1">Unnamed protein product</fullName>
    </submittedName>
</protein>
<dbReference type="Proteomes" id="UP001165121">
    <property type="component" value="Unassembled WGS sequence"/>
</dbReference>
<comment type="caution">
    <text evidence="1">The sequence shown here is derived from an EMBL/GenBank/DDBJ whole genome shotgun (WGS) entry which is preliminary data.</text>
</comment>
<reference evidence="1" key="1">
    <citation type="submission" date="2023-04" db="EMBL/GenBank/DDBJ databases">
        <title>Phytophthora fragariaefolia NBRC 109709.</title>
        <authorList>
            <person name="Ichikawa N."/>
            <person name="Sato H."/>
            <person name="Tonouchi N."/>
        </authorList>
    </citation>
    <scope>NUCLEOTIDE SEQUENCE</scope>
    <source>
        <strain evidence="1">NBRC 109709</strain>
    </source>
</reference>
<proteinExistence type="predicted"/>
<keyword evidence="2" id="KW-1185">Reference proteome</keyword>
<sequence length="107" mass="11511">MLCGGSSNLEEVGPSFAERVQQAEVKNTAVSGSTTDTATHSRTWYEEYCESSDVPDSLSAVVNDPRVGMLASGEADQPSLVPVDCSFMTYVSEVSQLTPASRRWIDS</sequence>
<evidence type="ECO:0000313" key="2">
    <source>
        <dbReference type="Proteomes" id="UP001165121"/>
    </source>
</evidence>
<organism evidence="1 2">
    <name type="scientific">Phytophthora fragariaefolia</name>
    <dbReference type="NCBI Taxonomy" id="1490495"/>
    <lineage>
        <taxon>Eukaryota</taxon>
        <taxon>Sar</taxon>
        <taxon>Stramenopiles</taxon>
        <taxon>Oomycota</taxon>
        <taxon>Peronosporomycetes</taxon>
        <taxon>Peronosporales</taxon>
        <taxon>Peronosporaceae</taxon>
        <taxon>Phytophthora</taxon>
    </lineage>
</organism>
<evidence type="ECO:0000313" key="1">
    <source>
        <dbReference type="EMBL" id="GMF57142.1"/>
    </source>
</evidence>